<evidence type="ECO:0000259" key="2">
    <source>
        <dbReference type="PROSITE" id="PS51502"/>
    </source>
</evidence>
<dbReference type="PANTHER" id="PTHR33178">
    <property type="match status" value="1"/>
</dbReference>
<dbReference type="InterPro" id="IPR011008">
    <property type="entry name" value="Dimeric_a/b-barrel"/>
</dbReference>
<organism evidence="3 4">
    <name type="scientific">Cannabis sativa</name>
    <name type="common">Hemp</name>
    <name type="synonym">Marijuana</name>
    <dbReference type="NCBI Taxonomy" id="3483"/>
    <lineage>
        <taxon>Eukaryota</taxon>
        <taxon>Viridiplantae</taxon>
        <taxon>Streptophyta</taxon>
        <taxon>Embryophyta</taxon>
        <taxon>Tracheophyta</taxon>
        <taxon>Spermatophyta</taxon>
        <taxon>Magnoliopsida</taxon>
        <taxon>eudicotyledons</taxon>
        <taxon>Gunneridae</taxon>
        <taxon>Pentapetalae</taxon>
        <taxon>rosids</taxon>
        <taxon>fabids</taxon>
        <taxon>Rosales</taxon>
        <taxon>Cannabaceae</taxon>
        <taxon>Cannabis</taxon>
    </lineage>
</organism>
<name>A0A803NT15_CANSA</name>
<protein>
    <recommendedName>
        <fullName evidence="2">Stress-response A/B barrel domain-containing protein</fullName>
    </recommendedName>
</protein>
<proteinExistence type="predicted"/>
<dbReference type="PROSITE" id="PS51502">
    <property type="entry name" value="S_R_A_B_BARREL"/>
    <property type="match status" value="2"/>
</dbReference>
<dbReference type="Gramene" id="evm.model.02.1284">
    <property type="protein sequence ID" value="cds.evm.model.02.1284"/>
    <property type="gene ID" value="evm.TU.02.1284"/>
</dbReference>
<dbReference type="EnsemblPlants" id="evm.model.02.1284">
    <property type="protein sequence ID" value="cds.evm.model.02.1284"/>
    <property type="gene ID" value="evm.TU.02.1284"/>
</dbReference>
<dbReference type="EMBL" id="UZAU01000171">
    <property type="status" value="NOT_ANNOTATED_CDS"/>
    <property type="molecule type" value="Genomic_DNA"/>
</dbReference>
<keyword evidence="4" id="KW-1185">Reference proteome</keyword>
<reference evidence="3" key="1">
    <citation type="submission" date="2018-11" db="EMBL/GenBank/DDBJ databases">
        <authorList>
            <person name="Grassa J C."/>
        </authorList>
    </citation>
    <scope>NUCLEOTIDE SEQUENCE [LARGE SCALE GENOMIC DNA]</scope>
</reference>
<dbReference type="InterPro" id="IPR044662">
    <property type="entry name" value="HS1/DABB1-like"/>
</dbReference>
<dbReference type="Gene3D" id="3.30.70.100">
    <property type="match status" value="2"/>
</dbReference>
<dbReference type="OMA" id="SPIAFTH"/>
<accession>A0A803NT15</accession>
<sequence length="273" mass="30068">MTMCLRLRPNTTLSLPFSASKHFLKLNPKPSLSFTPYSHSSTSYFSSKITMSSSPTQTIEHIVLFKVKDDTDPSKVNAMVNGLSSLKSIDQVLHITAGPLLRNRSSTLNFTHMLHSRYSSKDDLNAYSQHPNHMSVVKESVLPICEDIMAVDWVAEDLQGPASLSPGSALRVTFLKLKENLEEEKKSEILGVIKGIKNSFGQISQLTCGENFSPGRAKGYSIASIAVFPGQSELEALDSDEELVKLQKEKVKEHLESVVVVDYLVSLPQSASL</sequence>
<comment type="subunit">
    <text evidence="1">Homodimer.</text>
</comment>
<dbReference type="SMART" id="SM00886">
    <property type="entry name" value="Dabb"/>
    <property type="match status" value="2"/>
</dbReference>
<evidence type="ECO:0000313" key="3">
    <source>
        <dbReference type="EnsemblPlants" id="cds.evm.model.02.1284"/>
    </source>
</evidence>
<feature type="domain" description="Stress-response A/B barrel" evidence="2">
    <location>
        <begin position="59"/>
        <end position="153"/>
    </location>
</feature>
<evidence type="ECO:0000256" key="1">
    <source>
        <dbReference type="ARBA" id="ARBA00011738"/>
    </source>
</evidence>
<dbReference type="SUPFAM" id="SSF54909">
    <property type="entry name" value="Dimeric alpha+beta barrel"/>
    <property type="match status" value="2"/>
</dbReference>
<dbReference type="InterPro" id="IPR013097">
    <property type="entry name" value="Dabb"/>
</dbReference>
<dbReference type="OrthoDB" id="42919at2759"/>
<reference evidence="3" key="2">
    <citation type="submission" date="2021-03" db="UniProtKB">
        <authorList>
            <consortium name="EnsemblPlants"/>
        </authorList>
    </citation>
    <scope>IDENTIFICATION</scope>
</reference>
<dbReference type="Proteomes" id="UP000596661">
    <property type="component" value="Chromosome 2"/>
</dbReference>
<dbReference type="Pfam" id="PF07876">
    <property type="entry name" value="Dabb"/>
    <property type="match status" value="2"/>
</dbReference>
<evidence type="ECO:0000313" key="4">
    <source>
        <dbReference type="Proteomes" id="UP000596661"/>
    </source>
</evidence>
<dbReference type="AlphaFoldDB" id="A0A803NT15"/>
<dbReference type="PANTHER" id="PTHR33178:SF3">
    <property type="entry name" value="STRESS-RESPONSE A_B BARREL DOMAIN-CONTAINING PROTEIN UP3"/>
    <property type="match status" value="1"/>
</dbReference>
<feature type="domain" description="Stress-response A/B barrel" evidence="2">
    <location>
        <begin position="169"/>
        <end position="263"/>
    </location>
</feature>